<keyword evidence="4" id="KW-0274">FAD</keyword>
<dbReference type="GO" id="GO:0050660">
    <property type="term" value="F:flavin adenine dinucleotide binding"/>
    <property type="evidence" value="ECO:0007669"/>
    <property type="project" value="InterPro"/>
</dbReference>
<dbReference type="PANTHER" id="PTHR23023">
    <property type="entry name" value="DIMETHYLANILINE MONOOXYGENASE"/>
    <property type="match status" value="1"/>
</dbReference>
<keyword evidence="6" id="KW-0560">Oxidoreductase</keyword>
<evidence type="ECO:0000313" key="8">
    <source>
        <dbReference type="EMBL" id="KZT67133.1"/>
    </source>
</evidence>
<dbReference type="Gene3D" id="3.50.50.60">
    <property type="entry name" value="FAD/NAD(P)-binding domain"/>
    <property type="match status" value="2"/>
</dbReference>
<name>A0A165NM32_9APHY</name>
<gene>
    <name evidence="8" type="ORF">DAEQUDRAFT_767494</name>
</gene>
<organism evidence="8 9">
    <name type="scientific">Daedalea quercina L-15889</name>
    <dbReference type="NCBI Taxonomy" id="1314783"/>
    <lineage>
        <taxon>Eukaryota</taxon>
        <taxon>Fungi</taxon>
        <taxon>Dikarya</taxon>
        <taxon>Basidiomycota</taxon>
        <taxon>Agaricomycotina</taxon>
        <taxon>Agaricomycetes</taxon>
        <taxon>Polyporales</taxon>
        <taxon>Fomitopsis</taxon>
    </lineage>
</organism>
<dbReference type="InterPro" id="IPR020946">
    <property type="entry name" value="Flavin_mOase-like"/>
</dbReference>
<evidence type="ECO:0000256" key="2">
    <source>
        <dbReference type="ARBA" id="ARBA00009183"/>
    </source>
</evidence>
<dbReference type="FunFam" id="3.50.50.60:FF:000023">
    <property type="entry name" value="Dimethylaniline monooxygenase [N-oxide-forming]"/>
    <property type="match status" value="1"/>
</dbReference>
<evidence type="ECO:0000256" key="4">
    <source>
        <dbReference type="ARBA" id="ARBA00022827"/>
    </source>
</evidence>
<accession>A0A165NM32</accession>
<keyword evidence="3" id="KW-0285">Flavoprotein</keyword>
<comment type="similarity">
    <text evidence="2">Belongs to the FMO family.</text>
</comment>
<proteinExistence type="inferred from homology"/>
<dbReference type="GO" id="GO:0004499">
    <property type="term" value="F:N,N-dimethylaniline monooxygenase activity"/>
    <property type="evidence" value="ECO:0007669"/>
    <property type="project" value="InterPro"/>
</dbReference>
<dbReference type="Proteomes" id="UP000076727">
    <property type="component" value="Unassembled WGS sequence"/>
</dbReference>
<reference evidence="8 9" key="1">
    <citation type="journal article" date="2016" name="Mol. Biol. Evol.">
        <title>Comparative Genomics of Early-Diverging Mushroom-Forming Fungi Provides Insights into the Origins of Lignocellulose Decay Capabilities.</title>
        <authorList>
            <person name="Nagy L.G."/>
            <person name="Riley R."/>
            <person name="Tritt A."/>
            <person name="Adam C."/>
            <person name="Daum C."/>
            <person name="Floudas D."/>
            <person name="Sun H."/>
            <person name="Yadav J.S."/>
            <person name="Pangilinan J."/>
            <person name="Larsson K.H."/>
            <person name="Matsuura K."/>
            <person name="Barry K."/>
            <person name="Labutti K."/>
            <person name="Kuo R."/>
            <person name="Ohm R.A."/>
            <person name="Bhattacharya S.S."/>
            <person name="Shirouzu T."/>
            <person name="Yoshinaga Y."/>
            <person name="Martin F.M."/>
            <person name="Grigoriev I.V."/>
            <person name="Hibbett D.S."/>
        </authorList>
    </citation>
    <scope>NUCLEOTIDE SEQUENCE [LARGE SCALE GENOMIC DNA]</scope>
    <source>
        <strain evidence="8 9">L-15889</strain>
    </source>
</reference>
<keyword evidence="5" id="KW-0521">NADP</keyword>
<evidence type="ECO:0000256" key="5">
    <source>
        <dbReference type="ARBA" id="ARBA00022857"/>
    </source>
</evidence>
<dbReference type="Pfam" id="PF00743">
    <property type="entry name" value="FMO-like"/>
    <property type="match status" value="2"/>
</dbReference>
<keyword evidence="7" id="KW-0732">Signal</keyword>
<dbReference type="EMBL" id="KV429080">
    <property type="protein sequence ID" value="KZT67133.1"/>
    <property type="molecule type" value="Genomic_DNA"/>
</dbReference>
<dbReference type="STRING" id="1314783.A0A165NM32"/>
<dbReference type="GO" id="GO:0050661">
    <property type="term" value="F:NADP binding"/>
    <property type="evidence" value="ECO:0007669"/>
    <property type="project" value="InterPro"/>
</dbReference>
<evidence type="ECO:0000256" key="3">
    <source>
        <dbReference type="ARBA" id="ARBA00022630"/>
    </source>
</evidence>
<dbReference type="OrthoDB" id="66881at2759"/>
<dbReference type="InterPro" id="IPR036188">
    <property type="entry name" value="FAD/NAD-bd_sf"/>
</dbReference>
<comment type="cofactor">
    <cofactor evidence="1">
        <name>FAD</name>
        <dbReference type="ChEBI" id="CHEBI:57692"/>
    </cofactor>
</comment>
<dbReference type="AlphaFoldDB" id="A0A165NM32"/>
<feature type="signal peptide" evidence="7">
    <location>
        <begin position="1"/>
        <end position="17"/>
    </location>
</feature>
<feature type="chain" id="PRO_5007863230" evidence="7">
    <location>
        <begin position="18"/>
        <end position="550"/>
    </location>
</feature>
<dbReference type="SUPFAM" id="SSF51905">
    <property type="entry name" value="FAD/NAD(P)-binding domain"/>
    <property type="match status" value="2"/>
</dbReference>
<dbReference type="InterPro" id="IPR050346">
    <property type="entry name" value="FMO-like"/>
</dbReference>
<evidence type="ECO:0000256" key="1">
    <source>
        <dbReference type="ARBA" id="ARBA00001974"/>
    </source>
</evidence>
<evidence type="ECO:0000256" key="7">
    <source>
        <dbReference type="SAM" id="SignalP"/>
    </source>
</evidence>
<evidence type="ECO:0000313" key="9">
    <source>
        <dbReference type="Proteomes" id="UP000076727"/>
    </source>
</evidence>
<protein>
    <submittedName>
        <fullName evidence="8">FAD/NAD(P)-binding domain-containing protein</fullName>
    </submittedName>
</protein>
<evidence type="ECO:0000256" key="6">
    <source>
        <dbReference type="ARBA" id="ARBA00023002"/>
    </source>
</evidence>
<sequence length="550" mass="61714">MFSLPVLIAQFVSSALHLTLSPRPLFETLQNYGHQEFLGPPTQASKSIAIVGGGSGGLAALKTTLDVAAEINEDWEVVLFEQHRGLGGVWLPDPPGHEPQPPELPDSPTYPRLIVNTANPTMTYPHVPFPPGTDLYPGWDVTRQYHVDFATQFDLWPHVRLNHTVVSAQWHGHDGYGDWHVTVHSPPVDGGSEDVVLRRTFDHLVVANGHNHYPHIPEWDGTDDWLAYPRPGLPKRELIHSIYYRDPERYRGQTVVVVGTGASGRDIALQVGTLATVYQVVRGNKTTTPGANVIEKPEIAYFTSDGIVFVDGSVVEGVDTVVLATGYEFRVPFLSAPHASTLVTDPDAEVNSTTAEHLTSNLRYIYPLHQHIFSLAPSVPPTALAFIGLPVLIANCPSDYAQGMFIGHALANASLLPSREEMLQSLLEREEHLREQGWDPYFVGHRLQNDNEAQTYQDNLVAYLKKQGAIPDDGKRYVEPWRRMGREQNFLINRGWKRIKEQGDEARWLNGVRTENQWAALLNKIAEWQSRWEKDHGISEDIVSLREYEW</sequence>
<keyword evidence="9" id="KW-1185">Reference proteome</keyword>